<reference evidence="4" key="1">
    <citation type="submission" date="2022-10" db="EMBL/GenBank/DDBJ databases">
        <authorList>
            <person name="Mo P."/>
        </authorList>
    </citation>
    <scope>NUCLEOTIDE SEQUENCE</scope>
    <source>
        <strain evidence="4">HUAS 13-4</strain>
    </source>
</reference>
<gene>
    <name evidence="4" type="ORF">N8I84_30940</name>
</gene>
<feature type="compositionally biased region" description="Basic and acidic residues" evidence="2">
    <location>
        <begin position="439"/>
        <end position="449"/>
    </location>
</feature>
<dbReference type="PROSITE" id="PS50975">
    <property type="entry name" value="ATP_GRASP"/>
    <property type="match status" value="1"/>
</dbReference>
<keyword evidence="5" id="KW-1185">Reference proteome</keyword>
<dbReference type="InterPro" id="IPR041356">
    <property type="entry name" value="PGM1_C"/>
</dbReference>
<feature type="domain" description="ATP-grasp" evidence="3">
    <location>
        <begin position="145"/>
        <end position="362"/>
    </location>
</feature>
<evidence type="ECO:0000256" key="1">
    <source>
        <dbReference type="PROSITE-ProRule" id="PRU00409"/>
    </source>
</evidence>
<dbReference type="InterPro" id="IPR040754">
    <property type="entry name" value="PreAtp-grasp"/>
</dbReference>
<keyword evidence="1" id="KW-0067">ATP-binding</keyword>
<organism evidence="4 5">
    <name type="scientific">Streptomyces cynarae</name>
    <dbReference type="NCBI Taxonomy" id="2981134"/>
    <lineage>
        <taxon>Bacteria</taxon>
        <taxon>Bacillati</taxon>
        <taxon>Actinomycetota</taxon>
        <taxon>Actinomycetes</taxon>
        <taxon>Kitasatosporales</taxon>
        <taxon>Streptomycetaceae</taxon>
        <taxon>Streptomyces</taxon>
    </lineage>
</organism>
<accession>A0ABY6E7I4</accession>
<dbReference type="GO" id="GO:0016874">
    <property type="term" value="F:ligase activity"/>
    <property type="evidence" value="ECO:0007669"/>
    <property type="project" value="UniProtKB-KW"/>
</dbReference>
<protein>
    <submittedName>
        <fullName evidence="4">Peptide ligase PGM1-related protein</fullName>
    </submittedName>
</protein>
<dbReference type="EMBL" id="CP106793">
    <property type="protein sequence ID" value="UXY22632.1"/>
    <property type="molecule type" value="Genomic_DNA"/>
</dbReference>
<dbReference type="Proteomes" id="UP001061298">
    <property type="component" value="Chromosome"/>
</dbReference>
<dbReference type="Pfam" id="PF18105">
    <property type="entry name" value="PGM1_C"/>
    <property type="match status" value="1"/>
</dbReference>
<dbReference type="InterPro" id="IPR011761">
    <property type="entry name" value="ATP-grasp"/>
</dbReference>
<dbReference type="Gene3D" id="3.30.470.20">
    <property type="entry name" value="ATP-grasp fold, B domain"/>
    <property type="match status" value="1"/>
</dbReference>
<evidence type="ECO:0000313" key="5">
    <source>
        <dbReference type="Proteomes" id="UP001061298"/>
    </source>
</evidence>
<keyword evidence="4" id="KW-0436">Ligase</keyword>
<dbReference type="RefSeq" id="WP_263232701.1">
    <property type="nucleotide sequence ID" value="NZ_CP106793.1"/>
</dbReference>
<dbReference type="SUPFAM" id="SSF56059">
    <property type="entry name" value="Glutathione synthetase ATP-binding domain-like"/>
    <property type="match status" value="1"/>
</dbReference>
<name>A0ABY6E7I4_9ACTN</name>
<evidence type="ECO:0000259" key="3">
    <source>
        <dbReference type="PROSITE" id="PS50975"/>
    </source>
</evidence>
<sequence length="461" mass="48733">MGTLVISNLGRLITGHPDDVGVLGPPAAFQPPYLRYLQAQAHRTVWFARPGDVLLVPTPVDGAFLRHATALRGFTPDDLDVLVHEPGAGFAARLREAVRRRGVDRAWPYYHDRTAAALIRGLGLPVAGFAAQGGAELLNSKVMFRALAAGAGVPVAEGRVPVSRADAEGFVRTLLADGRSAVVKQDFHVGGLGNEIASPAPGLLPIGANRVETCTDEEAVARFVARQWGPDDAPGRPPIVVEHYVPDCRSVYAGYRIGERGVSLYGHGEMRMTPVINGLITPSPSAGTAEFARFLRHAERLAGAVRALGYRGQLSVDGVLTPDGDTFLTEINARSGGATHDHCILRTLVGRDDRVLVDRRRCDFPPLGPLLAELHAQGLAFDPVSRTGVVVTVHDGGTGSETGEFAVIAEDLAAAEQAEKAVEALLHERDGDATASADRGTDTGTHTDTDTDTDTATGDTA</sequence>
<evidence type="ECO:0000256" key="2">
    <source>
        <dbReference type="SAM" id="MobiDB-lite"/>
    </source>
</evidence>
<dbReference type="Pfam" id="PF18604">
    <property type="entry name" value="PreAtp-grasp"/>
    <property type="match status" value="1"/>
</dbReference>
<keyword evidence="1" id="KW-0547">Nucleotide-binding</keyword>
<feature type="region of interest" description="Disordered" evidence="2">
    <location>
        <begin position="428"/>
        <end position="461"/>
    </location>
</feature>
<proteinExistence type="predicted"/>
<evidence type="ECO:0000313" key="4">
    <source>
        <dbReference type="EMBL" id="UXY22632.1"/>
    </source>
</evidence>